<proteinExistence type="predicted"/>
<sequence>LAVPLTQDGRLCAKEVLARTELMRRQTSYAKAMEPFGVQRGVPAKVTKRRHIKLTEKPQGGGKASELAAQLAAANSTIAQLQQQVQQLQGLNVDYSRQITALEKRIEQAQRLATFEKQIKVEMAAKKPQRDLPDDPETAMALFLEKYKALPYCTPQEASGGSLVASEGRFAVLHLGHGRNALVEFPSAQAVQELARGQQQGHGRDPGR</sequence>
<keyword evidence="1" id="KW-0175">Coiled coil</keyword>
<accession>A0AA42I104</accession>
<evidence type="ECO:0000256" key="1">
    <source>
        <dbReference type="SAM" id="Coils"/>
    </source>
</evidence>
<evidence type="ECO:0000313" key="2">
    <source>
        <dbReference type="EMBL" id="MDH0365302.1"/>
    </source>
</evidence>
<comment type="caution">
    <text evidence="2">The sequence shown here is derived from an EMBL/GenBank/DDBJ whole genome shotgun (WGS) entry which is preliminary data.</text>
</comment>
<organism evidence="2 3">
    <name type="scientific">Comamonas aquatica</name>
    <dbReference type="NCBI Taxonomy" id="225991"/>
    <lineage>
        <taxon>Bacteria</taxon>
        <taxon>Pseudomonadati</taxon>
        <taxon>Pseudomonadota</taxon>
        <taxon>Betaproteobacteria</taxon>
        <taxon>Burkholderiales</taxon>
        <taxon>Comamonadaceae</taxon>
        <taxon>Comamonas</taxon>
    </lineage>
</organism>
<dbReference type="EMBL" id="JAODZU010000079">
    <property type="protein sequence ID" value="MDH0365302.1"/>
    <property type="molecule type" value="Genomic_DNA"/>
</dbReference>
<gene>
    <name evidence="2" type="ORF">N7330_20040</name>
</gene>
<dbReference type="Proteomes" id="UP001158297">
    <property type="component" value="Unassembled WGS sequence"/>
</dbReference>
<feature type="coiled-coil region" evidence="1">
    <location>
        <begin position="64"/>
        <end position="119"/>
    </location>
</feature>
<dbReference type="Gene3D" id="3.30.930.30">
    <property type="match status" value="1"/>
</dbReference>
<evidence type="ECO:0000313" key="3">
    <source>
        <dbReference type="Proteomes" id="UP001158297"/>
    </source>
</evidence>
<dbReference type="AlphaFoldDB" id="A0AA42I104"/>
<feature type="non-terminal residue" evidence="2">
    <location>
        <position position="1"/>
    </location>
</feature>
<protein>
    <submittedName>
        <fullName evidence="2">Plasmid recombination protein</fullName>
    </submittedName>
</protein>
<name>A0AA42I104_9BURK</name>
<reference evidence="2" key="1">
    <citation type="submission" date="2022-09" db="EMBL/GenBank/DDBJ databases">
        <title>Intensive care unit water sources are persistently colonized with multi-drug resistant bacteria and are the site of extensive horizontal gene transfer of antibiotic resistance genes.</title>
        <authorList>
            <person name="Diorio-Toth L."/>
        </authorList>
    </citation>
    <scope>NUCLEOTIDE SEQUENCE</scope>
    <source>
        <strain evidence="2">GD04130</strain>
    </source>
</reference>